<feature type="compositionally biased region" description="Low complexity" evidence="2">
    <location>
        <begin position="478"/>
        <end position="492"/>
    </location>
</feature>
<feature type="domain" description="G" evidence="3">
    <location>
        <begin position="1453"/>
        <end position="1518"/>
    </location>
</feature>
<organism evidence="4 5">
    <name type="scientific">Plasmodium relictum</name>
    <dbReference type="NCBI Taxonomy" id="85471"/>
    <lineage>
        <taxon>Eukaryota</taxon>
        <taxon>Sar</taxon>
        <taxon>Alveolata</taxon>
        <taxon>Apicomplexa</taxon>
        <taxon>Aconoidasida</taxon>
        <taxon>Haemosporida</taxon>
        <taxon>Plasmodiidae</taxon>
        <taxon>Plasmodium</taxon>
        <taxon>Plasmodium (Haemamoeba)</taxon>
    </lineage>
</organism>
<dbReference type="SUPFAM" id="SSF52540">
    <property type="entry name" value="P-loop containing nucleoside triphosphate hydrolases"/>
    <property type="match status" value="2"/>
</dbReference>
<dbReference type="GO" id="GO:0005525">
    <property type="term" value="F:GTP binding"/>
    <property type="evidence" value="ECO:0007669"/>
    <property type="project" value="InterPro"/>
</dbReference>
<accession>A0A1J1H9H6</accession>
<evidence type="ECO:0000256" key="1">
    <source>
        <dbReference type="SAM" id="Coils"/>
    </source>
</evidence>
<name>A0A1J1H9H6_PLARL</name>
<sequence>MLLKIIIFLIINIFIYTKCNSYILKNNYFENLFFINNINSFNNGKEYKIFRIKKLLLKSNKKRKKESLNNCFLLNRKHCGIFWKYKTRKKNIFLSNFDRVFKESFNEDDKLKKSELISILACICTNIVIEYLKIKEEKKNENFEYSFDYSVMNILKMVNFEYDVNEEIKKSKKKSYKKTKTKKNIPTSKLGKDYFINRGETVYEESEELNINIDNKNSKEENEQLDKYIYKLENNTMEISEIKHYIDLFFGKNTYNNVFVKFNIDINKIYEILNSVLFEKSKEKENVIQLQKFVDEEENKLCKKKIHIRNVNTFSNYLDKFNSLEESKNINEIENILYDDYAPKSFKTEKKKKNSRADKKSKLHKDKNKMNSNLQNIGVNEEDEINDENDEDNQDNDQNNDENDEDNQDNDQNNDENDEDNQYNDQNNDENDEDNQDNDQNNDENDEDNQYNDQNNDENDYDNQDNNYQNSNDEDIRINQNNNYQSNDNRINGINNEDKLKEENNIYEHFNHRNDENKNFSNRNYYEQHEENHENKREFLNSFSYALIKKNNIENDENEEKKEEKNNIILIKFVYDNIYKCEFRTDIGVIVYDSGKHTYTDNIERKMKSVNIDFKYLNKDIINIETFINDVNLEKLSTLPYKKRFYKKQIIIKEINKKINCNNLYNEYLNSLLCIYLKIWGDDLHFYELKKVEIKFFNKEKNELTNNKKCNFLNNYNEKKNILIDSDMYNEIINTNLDKEKYFYKLFDDTFLNNDYISFNLKLFINNKKEINSYNTLMNTLKMYNSSLSKSIQCYLNTIKEHNFSFMSSKEFLKNYIYNENDEFFNMKKILQKCKIESKYFHLFLNSKQERKNKKKFKLFCFYEIPVIKKFCFQRNKKHNIFENKKKNKFLGEVRNYSVLIYAKKKNKNKVAHENVTYDPDDDELEDELTTFENINNILNFQKEKNEVTDNETSINDNKLANEEINKRKGEKNNLNVINSPKNIYIEKMLEKKKKMTDFLNLVELNENVKKDITVVNYEEALKHFKDELRNKQKRKKRTNETNNANSEDESINEMKDEEINKRIQLILENKNGNIIKNKDDEIQINDRLNIEKEKIEDFFKDMNIEVKLSKKTCVGCGIMFQSDYKNKFGFLKNHIYEKVVNTDLDKKILLHDIYNENKDNQDGQINYKNKLDEFFSLTGENINNIFENNKDSNNDEIDINNNREDENSYLYDYNKNSTLTNSYEKEDNDENRYICERCFNLRYKNKIYDNLIVNYTNNNEISVHDFEKYVINIFKKRCFIIYIVDILDLYVYSNLNKLYNIYKKIHYDKSKVEGFYFCVNKIDLLKNYKEFTIKNYIYNFLKGNKINILFKNIFLVSAKTGYNVKKLIYTVYISSRKVFKNKKNNNNEKFVKKNEKNENDMNDLKGEKYNFENLSGSYDEDDKEYNLKDDEHSKDLMKKENVKDYYLKNVNIYIVGNANSGKSSLINYLLKNIKKKGDKNSLISDSIIPGTTLKNIKIKLNKNLTINDTPGIISNHSILSYLNYEELKYVVCTNLKKKIPSMYINENDFIFVGGILYIHILSIKKYYSIISFFISGKIPIIKRKNFSKDANLFLREKIESGFLYPPFSVKRFDEISNFKKHYFNINNTTNSIDNSSYDIHIQGMGYITFYSFHNIEFNLYTLKNVDVVGKNSLMPYHKKYGNLDFSKKML</sequence>
<dbReference type="InterPro" id="IPR027417">
    <property type="entry name" value="P-loop_NTPase"/>
</dbReference>
<dbReference type="Pfam" id="PF01926">
    <property type="entry name" value="MMR_HSR1"/>
    <property type="match status" value="1"/>
</dbReference>
<feature type="region of interest" description="Disordered" evidence="2">
    <location>
        <begin position="1032"/>
        <end position="1051"/>
    </location>
</feature>
<dbReference type="Gene3D" id="3.40.50.300">
    <property type="entry name" value="P-loop containing nucleotide triphosphate hydrolases"/>
    <property type="match status" value="1"/>
</dbReference>
<evidence type="ECO:0000313" key="4">
    <source>
        <dbReference type="EMBL" id="CRH01572.1"/>
    </source>
</evidence>
<evidence type="ECO:0000256" key="2">
    <source>
        <dbReference type="SAM" id="MobiDB-lite"/>
    </source>
</evidence>
<dbReference type="Proteomes" id="UP000220158">
    <property type="component" value="Chromosome 12"/>
</dbReference>
<dbReference type="GO" id="GO:0005739">
    <property type="term" value="C:mitochondrion"/>
    <property type="evidence" value="ECO:0007669"/>
    <property type="project" value="TreeGrafter"/>
</dbReference>
<dbReference type="InterPro" id="IPR006073">
    <property type="entry name" value="GTP-bd"/>
</dbReference>
<feature type="compositionally biased region" description="Acidic residues" evidence="2">
    <location>
        <begin position="380"/>
        <end position="463"/>
    </location>
</feature>
<gene>
    <name evidence="4" type="ORF">PRELSG_1245800</name>
</gene>
<feature type="region of interest" description="Disordered" evidence="2">
    <location>
        <begin position="347"/>
        <end position="495"/>
    </location>
</feature>
<proteinExistence type="predicted"/>
<dbReference type="OrthoDB" id="1696305at2759"/>
<evidence type="ECO:0000313" key="5">
    <source>
        <dbReference type="Proteomes" id="UP000220158"/>
    </source>
</evidence>
<dbReference type="KEGG" id="prel:PRELSG_1245800"/>
<dbReference type="EMBL" id="LN835307">
    <property type="protein sequence ID" value="CRH01572.1"/>
    <property type="molecule type" value="Genomic_DNA"/>
</dbReference>
<feature type="coiled-coil region" evidence="1">
    <location>
        <begin position="203"/>
        <end position="235"/>
    </location>
</feature>
<dbReference type="PANTHER" id="PTHR46434">
    <property type="entry name" value="GENETIC INTERACTOR OF PROHIBITINS 3, MITOCHONDRIAL"/>
    <property type="match status" value="1"/>
</dbReference>
<evidence type="ECO:0000259" key="3">
    <source>
        <dbReference type="Pfam" id="PF01926"/>
    </source>
</evidence>
<dbReference type="GeneID" id="39737702"/>
<reference evidence="4 5" key="1">
    <citation type="submission" date="2015-04" db="EMBL/GenBank/DDBJ databases">
        <authorList>
            <consortium name="Pathogen Informatics"/>
        </authorList>
    </citation>
    <scope>NUCLEOTIDE SEQUENCE [LARGE SCALE GENOMIC DNA]</scope>
    <source>
        <strain evidence="4 5">SGS1</strain>
    </source>
</reference>
<dbReference type="VEuPathDB" id="PlasmoDB:PRELSG_1245800"/>
<dbReference type="RefSeq" id="XP_028534571.1">
    <property type="nucleotide sequence ID" value="XM_028678264.1"/>
</dbReference>
<keyword evidence="5" id="KW-1185">Reference proteome</keyword>
<dbReference type="InterPro" id="IPR050896">
    <property type="entry name" value="Mito_lipid_metab_GTPase"/>
</dbReference>
<protein>
    <recommendedName>
        <fullName evidence="3">G domain-containing protein</fullName>
    </recommendedName>
</protein>
<dbReference type="PANTHER" id="PTHR46434:SF1">
    <property type="entry name" value="GENETIC INTERACTOR OF PROHIBITINS 3, MITOCHONDRIAL"/>
    <property type="match status" value="1"/>
</dbReference>
<keyword evidence="1" id="KW-0175">Coiled coil</keyword>